<comment type="caution">
    <text evidence="1">The sequence shown here is derived from an EMBL/GenBank/DDBJ whole genome shotgun (WGS) entry which is preliminary data.</text>
</comment>
<dbReference type="Proteomes" id="UP000789920">
    <property type="component" value="Unassembled WGS sequence"/>
</dbReference>
<dbReference type="EMBL" id="CAJVQC010125840">
    <property type="protein sequence ID" value="CAG8840130.1"/>
    <property type="molecule type" value="Genomic_DNA"/>
</dbReference>
<evidence type="ECO:0000313" key="2">
    <source>
        <dbReference type="Proteomes" id="UP000789920"/>
    </source>
</evidence>
<gene>
    <name evidence="1" type="ORF">RPERSI_LOCUS31312</name>
</gene>
<name>A0ACA9SHL0_9GLOM</name>
<feature type="non-terminal residue" evidence="1">
    <location>
        <position position="59"/>
    </location>
</feature>
<evidence type="ECO:0000313" key="1">
    <source>
        <dbReference type="EMBL" id="CAG8840130.1"/>
    </source>
</evidence>
<reference evidence="1" key="1">
    <citation type="submission" date="2021-06" db="EMBL/GenBank/DDBJ databases">
        <authorList>
            <person name="Kallberg Y."/>
            <person name="Tangrot J."/>
            <person name="Rosling A."/>
        </authorList>
    </citation>
    <scope>NUCLEOTIDE SEQUENCE</scope>
    <source>
        <strain evidence="1">MA461A</strain>
    </source>
</reference>
<proteinExistence type="predicted"/>
<feature type="non-terminal residue" evidence="1">
    <location>
        <position position="1"/>
    </location>
</feature>
<keyword evidence="2" id="KW-1185">Reference proteome</keyword>
<accession>A0ACA9SHL0</accession>
<protein>
    <submittedName>
        <fullName evidence="1">21350_t:CDS:1</fullName>
    </submittedName>
</protein>
<organism evidence="1 2">
    <name type="scientific">Racocetra persica</name>
    <dbReference type="NCBI Taxonomy" id="160502"/>
    <lineage>
        <taxon>Eukaryota</taxon>
        <taxon>Fungi</taxon>
        <taxon>Fungi incertae sedis</taxon>
        <taxon>Mucoromycota</taxon>
        <taxon>Glomeromycotina</taxon>
        <taxon>Glomeromycetes</taxon>
        <taxon>Diversisporales</taxon>
        <taxon>Gigasporaceae</taxon>
        <taxon>Racocetra</taxon>
    </lineage>
</organism>
<sequence>NEGFREDETTIINFWAIFKAMDPMMQRKLLTFVTGTDRIPATGCANLSFKISYYGEDSE</sequence>